<proteinExistence type="predicted"/>
<protein>
    <submittedName>
        <fullName evidence="1">Uncharacterized protein</fullName>
    </submittedName>
</protein>
<accession>A0A9X0CHR3</accession>
<dbReference type="Proteomes" id="UP001163046">
    <property type="component" value="Unassembled WGS sequence"/>
</dbReference>
<evidence type="ECO:0000313" key="2">
    <source>
        <dbReference type="Proteomes" id="UP001163046"/>
    </source>
</evidence>
<sequence length="292" mass="31713">MAYSIAAVCIMAMSCFSFNRISVIRAQSDNCQEVEYTSDKCRSADRITVAGQTVYKGETKRIQLPGEQKQVRWYCGSSEERTAWNTPANQLRVMYQSDGSVRWSVYKCADLSGPKKAGLKCAVPETTEFCPKFSGAVNSSACVFELKKSTSHVDQKTTTTSIEGTLSAEVEKEAGPLTAKASAEGKAGVSHAITKAKIVTYESRQFLVIPPGFSFCAFTNNTSVPDVNAPTGFRWRCSFPSYIQSEERFSNGRCTSLEICAVGVCGRSTSGGDSIHIGLTALIVCLIAFVRI</sequence>
<dbReference type="AlphaFoldDB" id="A0A9X0CHR3"/>
<dbReference type="EMBL" id="MU827779">
    <property type="protein sequence ID" value="KAJ7339338.1"/>
    <property type="molecule type" value="Genomic_DNA"/>
</dbReference>
<keyword evidence="2" id="KW-1185">Reference proteome</keyword>
<organism evidence="1 2">
    <name type="scientific">Desmophyllum pertusum</name>
    <dbReference type="NCBI Taxonomy" id="174260"/>
    <lineage>
        <taxon>Eukaryota</taxon>
        <taxon>Metazoa</taxon>
        <taxon>Cnidaria</taxon>
        <taxon>Anthozoa</taxon>
        <taxon>Hexacorallia</taxon>
        <taxon>Scleractinia</taxon>
        <taxon>Caryophylliina</taxon>
        <taxon>Caryophylliidae</taxon>
        <taxon>Desmophyllum</taxon>
    </lineage>
</organism>
<comment type="caution">
    <text evidence="1">The sequence shown here is derived from an EMBL/GenBank/DDBJ whole genome shotgun (WGS) entry which is preliminary data.</text>
</comment>
<evidence type="ECO:0000313" key="1">
    <source>
        <dbReference type="EMBL" id="KAJ7339338.1"/>
    </source>
</evidence>
<gene>
    <name evidence="1" type="ORF">OS493_005731</name>
</gene>
<reference evidence="1" key="1">
    <citation type="submission" date="2023-01" db="EMBL/GenBank/DDBJ databases">
        <title>Genome assembly of the deep-sea coral Lophelia pertusa.</title>
        <authorList>
            <person name="Herrera S."/>
            <person name="Cordes E."/>
        </authorList>
    </citation>
    <scope>NUCLEOTIDE SEQUENCE</scope>
    <source>
        <strain evidence="1">USNM1676648</strain>
        <tissue evidence="1">Polyp</tissue>
    </source>
</reference>
<dbReference type="OrthoDB" id="5954659at2759"/>
<name>A0A9X0CHR3_9CNID</name>